<evidence type="ECO:0000313" key="2">
    <source>
        <dbReference type="EMBL" id="KAK3730596.1"/>
    </source>
</evidence>
<reference evidence="2" key="1">
    <citation type="journal article" date="2023" name="G3 (Bethesda)">
        <title>A reference genome for the long-term kleptoplast-retaining sea slug Elysia crispata morphotype clarki.</title>
        <authorList>
            <person name="Eastman K.E."/>
            <person name="Pendleton A.L."/>
            <person name="Shaikh M.A."/>
            <person name="Suttiyut T."/>
            <person name="Ogas R."/>
            <person name="Tomko P."/>
            <person name="Gavelis G."/>
            <person name="Widhalm J.R."/>
            <person name="Wisecaver J.H."/>
        </authorList>
    </citation>
    <scope>NUCLEOTIDE SEQUENCE</scope>
    <source>
        <strain evidence="2">ECLA1</strain>
    </source>
</reference>
<accession>A0AAE1CRJ8</accession>
<proteinExistence type="predicted"/>
<keyword evidence="3" id="KW-1185">Reference proteome</keyword>
<dbReference type="Proteomes" id="UP001283361">
    <property type="component" value="Unassembled WGS sequence"/>
</dbReference>
<organism evidence="2 3">
    <name type="scientific">Elysia crispata</name>
    <name type="common">lettuce slug</name>
    <dbReference type="NCBI Taxonomy" id="231223"/>
    <lineage>
        <taxon>Eukaryota</taxon>
        <taxon>Metazoa</taxon>
        <taxon>Spiralia</taxon>
        <taxon>Lophotrochozoa</taxon>
        <taxon>Mollusca</taxon>
        <taxon>Gastropoda</taxon>
        <taxon>Heterobranchia</taxon>
        <taxon>Euthyneura</taxon>
        <taxon>Panpulmonata</taxon>
        <taxon>Sacoglossa</taxon>
        <taxon>Placobranchoidea</taxon>
        <taxon>Plakobranchidae</taxon>
        <taxon>Elysia</taxon>
    </lineage>
</organism>
<dbReference type="AlphaFoldDB" id="A0AAE1CRJ8"/>
<evidence type="ECO:0000313" key="3">
    <source>
        <dbReference type="Proteomes" id="UP001283361"/>
    </source>
</evidence>
<sequence length="90" mass="9907">MTATSSHMRMSGYESPKDSLDSGYESPKDSLDSGYESPKDSLDSGYESPKDSLDSEPSVLNDMRIATQRSRDLPHDVKRYLVMSGVEAAL</sequence>
<evidence type="ECO:0000256" key="1">
    <source>
        <dbReference type="SAM" id="MobiDB-lite"/>
    </source>
</evidence>
<comment type="caution">
    <text evidence="2">The sequence shown here is derived from an EMBL/GenBank/DDBJ whole genome shotgun (WGS) entry which is preliminary data.</text>
</comment>
<protein>
    <submittedName>
        <fullName evidence="2">Uncharacterized protein</fullName>
    </submittedName>
</protein>
<gene>
    <name evidence="2" type="ORF">RRG08_047391</name>
</gene>
<dbReference type="EMBL" id="JAWDGP010007072">
    <property type="protein sequence ID" value="KAK3730596.1"/>
    <property type="molecule type" value="Genomic_DNA"/>
</dbReference>
<name>A0AAE1CRJ8_9GAST</name>
<feature type="region of interest" description="Disordered" evidence="1">
    <location>
        <begin position="1"/>
        <end position="59"/>
    </location>
</feature>
<feature type="compositionally biased region" description="Basic and acidic residues" evidence="1">
    <location>
        <begin position="15"/>
        <end position="53"/>
    </location>
</feature>